<dbReference type="Gene3D" id="3.40.630.30">
    <property type="match status" value="1"/>
</dbReference>
<sequence>MTSDSSADADRDETASHLQGEYFPVVHLTVAERDGTPVGYSGTLDGGLEMLFVDASQRGSGVDGALLTHVLATQGVTRVDVNGQHPGARGFYEHHGFCPVGRDETDDAGRPYPVVHLALEA</sequence>
<gene>
    <name evidence="4" type="ORF">AB0O96_04845</name>
</gene>
<keyword evidence="2 4" id="KW-0012">Acyltransferase</keyword>
<feature type="domain" description="N-acetyltransferase" evidence="3">
    <location>
        <begin position="1"/>
        <end position="121"/>
    </location>
</feature>
<dbReference type="GO" id="GO:0016746">
    <property type="term" value="F:acyltransferase activity"/>
    <property type="evidence" value="ECO:0007669"/>
    <property type="project" value="UniProtKB-KW"/>
</dbReference>
<dbReference type="Pfam" id="PF13508">
    <property type="entry name" value="Acetyltransf_7"/>
    <property type="match status" value="1"/>
</dbReference>
<evidence type="ECO:0000256" key="1">
    <source>
        <dbReference type="ARBA" id="ARBA00022679"/>
    </source>
</evidence>
<keyword evidence="5" id="KW-1185">Reference proteome</keyword>
<dbReference type="Proteomes" id="UP001553031">
    <property type="component" value="Unassembled WGS sequence"/>
</dbReference>
<dbReference type="CDD" id="cd04301">
    <property type="entry name" value="NAT_SF"/>
    <property type="match status" value="1"/>
</dbReference>
<dbReference type="InterPro" id="IPR000182">
    <property type="entry name" value="GNAT_dom"/>
</dbReference>
<dbReference type="PROSITE" id="PS51186">
    <property type="entry name" value="GNAT"/>
    <property type="match status" value="1"/>
</dbReference>
<organism evidence="4 5">
    <name type="scientific">Kocuria salsicia</name>
    <dbReference type="NCBI Taxonomy" id="664639"/>
    <lineage>
        <taxon>Bacteria</taxon>
        <taxon>Bacillati</taxon>
        <taxon>Actinomycetota</taxon>
        <taxon>Actinomycetes</taxon>
        <taxon>Micrococcales</taxon>
        <taxon>Micrococcaceae</taxon>
        <taxon>Kocuria</taxon>
    </lineage>
</organism>
<dbReference type="PANTHER" id="PTHR43800:SF1">
    <property type="entry name" value="PEPTIDYL-LYSINE N-ACETYLTRANSFERASE YJAB"/>
    <property type="match status" value="1"/>
</dbReference>
<keyword evidence="1 4" id="KW-0808">Transferase</keyword>
<protein>
    <submittedName>
        <fullName evidence="4">GNAT family N-acetyltransferase</fullName>
        <ecNumber evidence="4">2.3.1.-</ecNumber>
    </submittedName>
</protein>
<evidence type="ECO:0000259" key="3">
    <source>
        <dbReference type="PROSITE" id="PS51186"/>
    </source>
</evidence>
<dbReference type="InterPro" id="IPR016181">
    <property type="entry name" value="Acyl_CoA_acyltransferase"/>
</dbReference>
<dbReference type="SUPFAM" id="SSF55729">
    <property type="entry name" value="Acyl-CoA N-acyltransferases (Nat)"/>
    <property type="match status" value="1"/>
</dbReference>
<proteinExistence type="predicted"/>
<dbReference type="EMBL" id="JBFBLL010000002">
    <property type="protein sequence ID" value="MEV8157521.1"/>
    <property type="molecule type" value="Genomic_DNA"/>
</dbReference>
<evidence type="ECO:0000256" key="2">
    <source>
        <dbReference type="ARBA" id="ARBA00023315"/>
    </source>
</evidence>
<name>A0ABV3KAU7_9MICC</name>
<dbReference type="RefSeq" id="WP_360024847.1">
    <property type="nucleotide sequence ID" value="NZ_JBFAEN010000006.1"/>
</dbReference>
<accession>A0ABV3KAU7</accession>
<dbReference type="PANTHER" id="PTHR43800">
    <property type="entry name" value="PEPTIDYL-LYSINE N-ACETYLTRANSFERASE YJAB"/>
    <property type="match status" value="1"/>
</dbReference>
<comment type="caution">
    <text evidence="4">The sequence shown here is derived from an EMBL/GenBank/DDBJ whole genome shotgun (WGS) entry which is preliminary data.</text>
</comment>
<evidence type="ECO:0000313" key="4">
    <source>
        <dbReference type="EMBL" id="MEV8157521.1"/>
    </source>
</evidence>
<evidence type="ECO:0000313" key="5">
    <source>
        <dbReference type="Proteomes" id="UP001553031"/>
    </source>
</evidence>
<reference evidence="4 5" key="1">
    <citation type="submission" date="2024-06" db="EMBL/GenBank/DDBJ databases">
        <title>The Natural Products Discovery Center: Release of the First 8490 Sequenced Strains for Exploring Actinobacteria Biosynthetic Diversity.</title>
        <authorList>
            <person name="Kalkreuter E."/>
            <person name="Kautsar S.A."/>
            <person name="Yang D."/>
            <person name="Bader C.D."/>
            <person name="Teijaro C.N."/>
            <person name="Fluegel L."/>
            <person name="Davis C.M."/>
            <person name="Simpson J.R."/>
            <person name="Lauterbach L."/>
            <person name="Steele A.D."/>
            <person name="Gui C."/>
            <person name="Meng S."/>
            <person name="Li G."/>
            <person name="Viehrig K."/>
            <person name="Ye F."/>
            <person name="Su P."/>
            <person name="Kiefer A.F."/>
            <person name="Nichols A."/>
            <person name="Cepeda A.J."/>
            <person name="Yan W."/>
            <person name="Fan B."/>
            <person name="Jiang Y."/>
            <person name="Adhikari A."/>
            <person name="Zheng C.-J."/>
            <person name="Schuster L."/>
            <person name="Cowan T.M."/>
            <person name="Smanski M.J."/>
            <person name="Chevrette M.G."/>
            <person name="De Carvalho L.P.S."/>
            <person name="Shen B."/>
        </authorList>
    </citation>
    <scope>NUCLEOTIDE SEQUENCE [LARGE SCALE GENOMIC DNA]</scope>
    <source>
        <strain evidence="4 5">NPDC079179</strain>
    </source>
</reference>
<dbReference type="EC" id="2.3.1.-" evidence="4"/>